<sequence>MEEDTPPPSSPPPLPVFKMPRVHKQEYWSFVRLVAPSTEMPPGQTAWKIKDAELAYCLKCKTTFKYRSGSSASIRKHMNHEHPHELGSVGREAAVKRVKNALASKRKISAVIFSPTKRTKKINPAEEEMATRALIEWIAKCLRPLSIVEDEELRFFITLVQTMHGIYELPSRRTITERMQAHAQQLRSLLKEKIAEEVDFYSLTTDMWTSRTTDSYIALTIHFMTDFFELRSYTLEVASFCGKHTGVRIRKKLRDLMYTWGLDISRVSKVVRDNGANIVKACHELGVDHFGCMAYSLHLVVSGALAKTKAEVMDESNGDVDEQEGGAVDELAEVDDGEDHWVEDPSMELEAIALLENELVGLETYVAANSVRQEALGVEMLDVADDSLDEGLLNGCMSANAAKTILKAMKQAMCESRKDISSFRKMVTYFNKRLKGKGKLKSLQNLAIPLTVIKDVATRWNSTHHMIRRLLQLRPAIQDFFAYMQTSKGKEDFSDAKLARPTSEMWFHLQCLDKLLVHFELVTKTLSGDTYPTITLEFPCIRLLEKRLMSKNIFAKVSSAHAGELYYGIVMKRMHLVRRLFLFLLRKRFQMLPVDVKYCCLLDPQFANGEIFTTAEKEEGHAFLLNEAMRFAGVSISDANFASSTDENSDDEEEFLNDLFEGKRAPEPERQTQLSLRDQVKDEVDRYFEKARHKAREASNN</sequence>
<dbReference type="SUPFAM" id="SSF140996">
    <property type="entry name" value="Hermes dimerisation domain"/>
    <property type="match status" value="1"/>
</dbReference>
<comment type="subcellular location">
    <subcellularLocation>
        <location evidence="1">Nucleus</location>
    </subcellularLocation>
</comment>
<evidence type="ECO:0000313" key="6">
    <source>
        <dbReference type="EMBL" id="KAF4032981.1"/>
    </source>
</evidence>
<evidence type="ECO:0000256" key="3">
    <source>
        <dbReference type="ARBA" id="ARBA00022771"/>
    </source>
</evidence>
<comment type="caution">
    <text evidence="6">The sequence shown here is derived from an EMBL/GenBank/DDBJ whole genome shotgun (WGS) entry which is preliminary data.</text>
</comment>
<proteinExistence type="predicted"/>
<reference evidence="6" key="1">
    <citation type="submission" date="2020-04" db="EMBL/GenBank/DDBJ databases">
        <title>Hybrid Assembly of Korean Phytophthora infestans isolates.</title>
        <authorList>
            <person name="Prokchorchik M."/>
            <person name="Lee Y."/>
            <person name="Seo J."/>
            <person name="Cho J.-H."/>
            <person name="Park Y.-E."/>
            <person name="Jang D.-C."/>
            <person name="Im J.-S."/>
            <person name="Choi J.-G."/>
            <person name="Park H.-J."/>
            <person name="Lee G.-B."/>
            <person name="Lee Y.-G."/>
            <person name="Hong S.-Y."/>
            <person name="Cho K."/>
            <person name="Sohn K.H."/>
        </authorList>
    </citation>
    <scope>NUCLEOTIDE SEQUENCE</scope>
    <source>
        <strain evidence="6">KR_1_A1</strain>
    </source>
</reference>
<dbReference type="PANTHER" id="PTHR46481:SF10">
    <property type="entry name" value="ZINC FINGER BED DOMAIN-CONTAINING PROTEIN 39"/>
    <property type="match status" value="1"/>
</dbReference>
<dbReference type="GO" id="GO:0008270">
    <property type="term" value="F:zinc ion binding"/>
    <property type="evidence" value="ECO:0007669"/>
    <property type="project" value="UniProtKB-KW"/>
</dbReference>
<organism evidence="6 7">
    <name type="scientific">Phytophthora infestans</name>
    <name type="common">Potato late blight agent</name>
    <name type="synonym">Botrytis infestans</name>
    <dbReference type="NCBI Taxonomy" id="4787"/>
    <lineage>
        <taxon>Eukaryota</taxon>
        <taxon>Sar</taxon>
        <taxon>Stramenopiles</taxon>
        <taxon>Oomycota</taxon>
        <taxon>Peronosporomycetes</taxon>
        <taxon>Peronosporales</taxon>
        <taxon>Peronosporaceae</taxon>
        <taxon>Phytophthora</taxon>
    </lineage>
</organism>
<evidence type="ECO:0008006" key="8">
    <source>
        <dbReference type="Google" id="ProtNLM"/>
    </source>
</evidence>
<keyword evidence="5" id="KW-0539">Nucleus</keyword>
<accession>A0A833T349</accession>
<gene>
    <name evidence="6" type="ORF">GN244_ATG15086</name>
</gene>
<dbReference type="Proteomes" id="UP000602510">
    <property type="component" value="Unassembled WGS sequence"/>
</dbReference>
<dbReference type="AlphaFoldDB" id="A0A833T349"/>
<evidence type="ECO:0000313" key="7">
    <source>
        <dbReference type="Proteomes" id="UP000602510"/>
    </source>
</evidence>
<dbReference type="InterPro" id="IPR012337">
    <property type="entry name" value="RNaseH-like_sf"/>
</dbReference>
<dbReference type="EMBL" id="WSZM01000443">
    <property type="protein sequence ID" value="KAF4032981.1"/>
    <property type="molecule type" value="Genomic_DNA"/>
</dbReference>
<protein>
    <recommendedName>
        <fullName evidence="8">BED-type domain-containing protein</fullName>
    </recommendedName>
</protein>
<keyword evidence="7" id="KW-1185">Reference proteome</keyword>
<dbReference type="SUPFAM" id="SSF53098">
    <property type="entry name" value="Ribonuclease H-like"/>
    <property type="match status" value="1"/>
</dbReference>
<evidence type="ECO:0000256" key="1">
    <source>
        <dbReference type="ARBA" id="ARBA00004123"/>
    </source>
</evidence>
<dbReference type="GO" id="GO:0005634">
    <property type="term" value="C:nucleus"/>
    <property type="evidence" value="ECO:0007669"/>
    <property type="project" value="UniProtKB-SubCell"/>
</dbReference>
<evidence type="ECO:0000256" key="5">
    <source>
        <dbReference type="ARBA" id="ARBA00023242"/>
    </source>
</evidence>
<name>A0A833T349_PHYIN</name>
<keyword evidence="3" id="KW-0863">Zinc-finger</keyword>
<dbReference type="InterPro" id="IPR052035">
    <property type="entry name" value="ZnF_BED_domain_contain"/>
</dbReference>
<evidence type="ECO:0000256" key="4">
    <source>
        <dbReference type="ARBA" id="ARBA00022833"/>
    </source>
</evidence>
<evidence type="ECO:0000256" key="2">
    <source>
        <dbReference type="ARBA" id="ARBA00022723"/>
    </source>
</evidence>
<keyword evidence="2" id="KW-0479">Metal-binding</keyword>
<dbReference type="PANTHER" id="PTHR46481">
    <property type="entry name" value="ZINC FINGER BED DOMAIN-CONTAINING PROTEIN 4"/>
    <property type="match status" value="1"/>
</dbReference>
<keyword evidence="4" id="KW-0862">Zinc</keyword>